<name>A0A371HSK5_MUCPR</name>
<reference evidence="1" key="1">
    <citation type="submission" date="2018-05" db="EMBL/GenBank/DDBJ databases">
        <title>Draft genome of Mucuna pruriens seed.</title>
        <authorList>
            <person name="Nnadi N.E."/>
            <person name="Vos R."/>
            <person name="Hasami M.H."/>
            <person name="Devisetty U.K."/>
            <person name="Aguiy J.C."/>
        </authorList>
    </citation>
    <scope>NUCLEOTIDE SEQUENCE [LARGE SCALE GENOMIC DNA]</scope>
    <source>
        <strain evidence="1">JCA_2017</strain>
    </source>
</reference>
<organism evidence="1 2">
    <name type="scientific">Mucuna pruriens</name>
    <name type="common">Velvet bean</name>
    <name type="synonym">Dolichos pruriens</name>
    <dbReference type="NCBI Taxonomy" id="157652"/>
    <lineage>
        <taxon>Eukaryota</taxon>
        <taxon>Viridiplantae</taxon>
        <taxon>Streptophyta</taxon>
        <taxon>Embryophyta</taxon>
        <taxon>Tracheophyta</taxon>
        <taxon>Spermatophyta</taxon>
        <taxon>Magnoliopsida</taxon>
        <taxon>eudicotyledons</taxon>
        <taxon>Gunneridae</taxon>
        <taxon>Pentapetalae</taxon>
        <taxon>rosids</taxon>
        <taxon>fabids</taxon>
        <taxon>Fabales</taxon>
        <taxon>Fabaceae</taxon>
        <taxon>Papilionoideae</taxon>
        <taxon>50 kb inversion clade</taxon>
        <taxon>NPAAA clade</taxon>
        <taxon>indigoferoid/millettioid clade</taxon>
        <taxon>Phaseoleae</taxon>
        <taxon>Mucuna</taxon>
    </lineage>
</organism>
<protein>
    <recommendedName>
        <fullName evidence="3">Integrase catalytic domain-containing protein</fullName>
    </recommendedName>
</protein>
<proteinExistence type="predicted"/>
<evidence type="ECO:0000313" key="1">
    <source>
        <dbReference type="EMBL" id="RDY05762.1"/>
    </source>
</evidence>
<feature type="non-terminal residue" evidence="1">
    <location>
        <position position="1"/>
    </location>
</feature>
<dbReference type="SUPFAM" id="SSF53098">
    <property type="entry name" value="Ribonuclease H-like"/>
    <property type="match status" value="1"/>
</dbReference>
<evidence type="ECO:0000313" key="2">
    <source>
        <dbReference type="Proteomes" id="UP000257109"/>
    </source>
</evidence>
<gene>
    <name evidence="1" type="ORF">CR513_10358</name>
</gene>
<dbReference type="GO" id="GO:0003676">
    <property type="term" value="F:nucleic acid binding"/>
    <property type="evidence" value="ECO:0007669"/>
    <property type="project" value="InterPro"/>
</dbReference>
<accession>A0A371HSK5</accession>
<dbReference type="OrthoDB" id="1713704at2759"/>
<dbReference type="AlphaFoldDB" id="A0A371HSK5"/>
<dbReference type="EMBL" id="QJKJ01001818">
    <property type="protein sequence ID" value="RDY05762.1"/>
    <property type="molecule type" value="Genomic_DNA"/>
</dbReference>
<evidence type="ECO:0008006" key="3">
    <source>
        <dbReference type="Google" id="ProtNLM"/>
    </source>
</evidence>
<dbReference type="InterPro" id="IPR036397">
    <property type="entry name" value="RNaseH_sf"/>
</dbReference>
<keyword evidence="2" id="KW-1185">Reference proteome</keyword>
<dbReference type="Proteomes" id="UP000257109">
    <property type="component" value="Unassembled WGS sequence"/>
</dbReference>
<comment type="caution">
    <text evidence="1">The sequence shown here is derived from an EMBL/GenBank/DDBJ whole genome shotgun (WGS) entry which is preliminary data.</text>
</comment>
<sequence>MPNITYGMILIFGDSAMIKLYASASQTPRSSRSSNFIMQHLEAGIMDQLGQPEKFLIAEVITTKTNDAKVVVDLLKSNIFCRFGVLKALASDQGSHFYNRAMITLLHKYRVVHRVFTAYHP</sequence>
<dbReference type="InterPro" id="IPR012337">
    <property type="entry name" value="RNaseH-like_sf"/>
</dbReference>
<dbReference type="Gene3D" id="3.30.420.10">
    <property type="entry name" value="Ribonuclease H-like superfamily/Ribonuclease H"/>
    <property type="match status" value="1"/>
</dbReference>